<evidence type="ECO:0000313" key="4">
    <source>
        <dbReference type="WBParaSite" id="EVEC_0001190401-mRNA-1"/>
    </source>
</evidence>
<gene>
    <name evidence="2" type="ORF">EVEC_LOCUS11164</name>
</gene>
<dbReference type="Pfam" id="PF00059">
    <property type="entry name" value="Lectin_C"/>
    <property type="match status" value="1"/>
</dbReference>
<dbReference type="InterPro" id="IPR050111">
    <property type="entry name" value="C-type_lectin/snaclec_domain"/>
</dbReference>
<dbReference type="SUPFAM" id="SSF56436">
    <property type="entry name" value="C-type lectin-like"/>
    <property type="match status" value="1"/>
</dbReference>
<evidence type="ECO:0000313" key="3">
    <source>
        <dbReference type="Proteomes" id="UP000274131"/>
    </source>
</evidence>
<dbReference type="CDD" id="cd00037">
    <property type="entry name" value="CLECT"/>
    <property type="match status" value="1"/>
</dbReference>
<dbReference type="InterPro" id="IPR016186">
    <property type="entry name" value="C-type_lectin-like/link_sf"/>
</dbReference>
<dbReference type="WBParaSite" id="EVEC_0001190401-mRNA-1">
    <property type="protein sequence ID" value="EVEC_0001190401-mRNA-1"/>
    <property type="gene ID" value="EVEC_0001190401"/>
</dbReference>
<dbReference type="Proteomes" id="UP000274131">
    <property type="component" value="Unassembled WGS sequence"/>
</dbReference>
<dbReference type="Gene3D" id="3.10.100.10">
    <property type="entry name" value="Mannose-Binding Protein A, subunit A"/>
    <property type="match status" value="1"/>
</dbReference>
<dbReference type="InterPro" id="IPR016187">
    <property type="entry name" value="CTDL_fold"/>
</dbReference>
<dbReference type="OrthoDB" id="2142683at2759"/>
<dbReference type="EMBL" id="UXUI01011657">
    <property type="protein sequence ID" value="VDD96413.1"/>
    <property type="molecule type" value="Genomic_DNA"/>
</dbReference>
<reference evidence="2 3" key="2">
    <citation type="submission" date="2018-10" db="EMBL/GenBank/DDBJ databases">
        <authorList>
            <consortium name="Pathogen Informatics"/>
        </authorList>
    </citation>
    <scope>NUCLEOTIDE SEQUENCE [LARGE SCALE GENOMIC DNA]</scope>
</reference>
<dbReference type="PROSITE" id="PS50041">
    <property type="entry name" value="C_TYPE_LECTIN_2"/>
    <property type="match status" value="1"/>
</dbReference>
<dbReference type="PANTHER" id="PTHR22803">
    <property type="entry name" value="MANNOSE, PHOSPHOLIPASE, LECTIN RECEPTOR RELATED"/>
    <property type="match status" value="1"/>
</dbReference>
<evidence type="ECO:0000259" key="1">
    <source>
        <dbReference type="PROSITE" id="PS50041"/>
    </source>
</evidence>
<dbReference type="InterPro" id="IPR001304">
    <property type="entry name" value="C-type_lectin-like"/>
</dbReference>
<organism evidence="4">
    <name type="scientific">Enterobius vermicularis</name>
    <name type="common">Human pinworm</name>
    <dbReference type="NCBI Taxonomy" id="51028"/>
    <lineage>
        <taxon>Eukaryota</taxon>
        <taxon>Metazoa</taxon>
        <taxon>Ecdysozoa</taxon>
        <taxon>Nematoda</taxon>
        <taxon>Chromadorea</taxon>
        <taxon>Rhabditida</taxon>
        <taxon>Spirurina</taxon>
        <taxon>Oxyuridomorpha</taxon>
        <taxon>Oxyuroidea</taxon>
        <taxon>Oxyuridae</taxon>
        <taxon>Enterobius</taxon>
    </lineage>
</organism>
<keyword evidence="3" id="KW-1185">Reference proteome</keyword>
<accession>A0A0N4VLW8</accession>
<dbReference type="SMART" id="SM00034">
    <property type="entry name" value="CLECT"/>
    <property type="match status" value="1"/>
</dbReference>
<dbReference type="AlphaFoldDB" id="A0A0N4VLW8"/>
<evidence type="ECO:0000313" key="2">
    <source>
        <dbReference type="EMBL" id="VDD96413.1"/>
    </source>
</evidence>
<dbReference type="STRING" id="51028.A0A0N4VLW8"/>
<sequence>MTWDDAQRHCETQRSHLATFDTEQEYLDVSNALEGDSFWFGLRKIAGLWKWVDLQTVSYGKLPSESEGALRNSDCVHGKRFERWSATVCSEKMGYICEFLR</sequence>
<protein>
    <submittedName>
        <fullName evidence="4">C-type lectin domain-containing protein</fullName>
    </submittedName>
</protein>
<proteinExistence type="predicted"/>
<feature type="domain" description="C-type lectin" evidence="1">
    <location>
        <begin position="1"/>
        <end position="98"/>
    </location>
</feature>
<name>A0A0N4VLW8_ENTVE</name>
<reference evidence="4" key="1">
    <citation type="submission" date="2017-02" db="UniProtKB">
        <authorList>
            <consortium name="WormBaseParasite"/>
        </authorList>
    </citation>
    <scope>IDENTIFICATION</scope>
</reference>